<keyword evidence="1" id="KW-0175">Coiled coil</keyword>
<sequence>MTAVQNLNSSNMTSVGKSELLTWLANSAGYASISDWSVMTDGVAVMRCIRKFWPITCRGIITGGFNWTITEEEEKRRNWRVIEQCLKAVTVPIEIFEFGKIAQGKKKACYHFLVMMYFIGAIHSGTAKNIAFAYPIEAPLKEFLQSERVVKVAQMDAQKRHHQRKPKCYSTTPSNLTMIDADECDDIFEPLNFSTKDLVNIFADTDFCTSPNTKTPNRHHPSGLVHLQLAGEKVKSVLSQNIAATAKTVREGEEYSAMSPCKSASSSVSKPPISPEEHPDTVKFFKTRESSVTSLHGRESVTISEGSTRKHRSSQDESFRSCPQFITPSHSISEDREDIAKEEFQAVYSSPKKLSPPNSFAAIKAAATAAVLNASRGPMESSTSSVIHQLPEQVGIPSIQNHAIRRFIATSKPSLSGSPRPASEKTPLSRNDGSLRQVSARSRPSAFRTSTVTHSGCSAGISPSCSPSVSRYMRLNSPSTGVSRFHDNGAHYQESGLKINYLYDSKKEATSSISSICSSMNNSSAAALSLLQTDEKAQAYVEKVGTMLQQLNSKDTNTIEVKTATSSKPPHMAGLALLSFSNSDASEGASDLQMGLDTGAANSSKEASTTVAPQRTSSANSNLRSSMLSHTPSKSSTADCFSCPSSEEVSNEVNSTVSSMKPLSEQKSLADYERGSSVPKNLPRWPSKKVTKGISPIAPTDPSTSTTSFINQTHGLDVTNSLLNDTKLTLTSSNTVNVSNIVSMYSSDCPTSILSSGIQGSGISLVSSSNGSMAPTNTNMADVEKATQSVKYLGPSSEKPAEADLVCDLSSKPSMVNLLHSQFGAFPVAVDSSTSIPMVISSFSSTYSQPPPPAPNPRSLATNLQRVHQEVSLPNAAPTAEQRELSSLKTSGDLINCGSPVVEHTQNLQSSTSFPDNISLSLNVGDASRYSGAYLTGSTKQCLPSSASDTFLFASSTSGLGLTGGTHSLFTDLQEAREGTANILKITNNIDEQHPSSQSTPYSINTSLYTSESNHNIPSTESLDKHKVTSGRPQPSIPILLTSGSIADRPSFIPRSQAPPSASMGQSQSSLDPEQVADMALIKSVCNKFNDMEELSRQKDVQIDSYGDLLVNLEEMFRISKEEAARIQEIYDKKIRFLDKFSTKKAFIIAHALHTEFLKKKFSLNGVEEKEELKDFQNMLLSYQSVVAKYTDELKAFEASLRDDLFSLSKFEEKYNDLTNNKYIAALKAMNTELALKLGQATEELAQLTNLSMNNALSNTSPVADLHRSGPEVDSPDLCFEASRIPAAITETAFSHLRNPTNLSPSSSQTPQVLQPGSLTIDTFIKTLVMNSQLLTKLEDTISELDRYKAHSGIIDPINMELATLALASTAMTSTNPEHALKNYESSILHILQLLKSSANHYLDQDAAAIIIKNLGLENVVFPSVVKSIIDQHRDILLELTRDGPVNATCPAASQIANVAATLFDEDSIAAILRENNIDNTERNRFLYLRSVAAQLLCSENILSHRLNASQLYLQNVAQFMQKYAPTLAGGVLADADSRERIVSMVSADISKLRTNYGSKLLNTQSAVAQLVRENDSLKAELLHYKQIVSSALTDATPIASTVQQLKQRDALFFELLGLYEKLLRGNNGEEEQLKSYLNDITLFKAQLQKSTINYEQLARDRTNSVITDTIHNYLHVVQSELDNRTEQLAVIKNNLITERSNTDLICEHSRVLEDRIARLEAENYNLRLLSKESSVHADLSSLMASTPLLNY</sequence>
<evidence type="ECO:0000256" key="1">
    <source>
        <dbReference type="SAM" id="Coils"/>
    </source>
</evidence>
<dbReference type="VEuPathDB" id="GiardiaDB:DHA2_150364"/>
<reference evidence="4" key="1">
    <citation type="submission" date="2012-02" db="EMBL/GenBank/DDBJ databases">
        <title>Genome sequencing of Giardia lamblia Genotypes A2 and B isolates (DH and GS) and comparative analysis with the genomes of Genotypes A1 and E (WB and Pig).</title>
        <authorList>
            <person name="Adam R."/>
            <person name="Dahlstrom E."/>
            <person name="Martens C."/>
            <person name="Bruno D."/>
            <person name="Barbian K."/>
            <person name="Porcella S.F."/>
            <person name="Nash T."/>
        </authorList>
    </citation>
    <scope>NUCLEOTIDE SEQUENCE</scope>
    <source>
        <strain evidence="4">DH</strain>
    </source>
</reference>
<evidence type="ECO:0008006" key="5">
    <source>
        <dbReference type="Google" id="ProtNLM"/>
    </source>
</evidence>
<dbReference type="EMBL" id="AHGT01000018">
    <property type="protein sequence ID" value="ESU38003.1"/>
    <property type="molecule type" value="Genomic_DNA"/>
</dbReference>
<gene>
    <name evidence="3" type="ORF">DHA2_150364</name>
</gene>
<feature type="region of interest" description="Disordered" evidence="2">
    <location>
        <begin position="410"/>
        <end position="453"/>
    </location>
</feature>
<dbReference type="VEuPathDB" id="GiardiaDB:QR46_2084"/>
<feature type="region of interest" description="Disordered" evidence="2">
    <location>
        <begin position="295"/>
        <end position="336"/>
    </location>
</feature>
<dbReference type="InterPro" id="IPR036872">
    <property type="entry name" value="CH_dom_sf"/>
</dbReference>
<proteinExistence type="predicted"/>
<dbReference type="SUPFAM" id="SSF47576">
    <property type="entry name" value="Calponin-homology domain, CH-domain"/>
    <property type="match status" value="1"/>
</dbReference>
<dbReference type="PANTHER" id="PTHR42180">
    <property type="entry name" value="HOMOLOGY DOMAIN-CONTAINING PROTEIN,PUTATIVE-RELATED"/>
    <property type="match status" value="1"/>
</dbReference>
<feature type="region of interest" description="Disordered" evidence="2">
    <location>
        <begin position="588"/>
        <end position="707"/>
    </location>
</feature>
<comment type="caution">
    <text evidence="3">The sequence shown here is derived from an EMBL/GenBank/DDBJ whole genome shotgun (WGS) entry which is preliminary data.</text>
</comment>
<feature type="compositionally biased region" description="Polar residues" evidence="2">
    <location>
        <begin position="426"/>
        <end position="453"/>
    </location>
</feature>
<reference evidence="3 4" key="2">
    <citation type="journal article" date="2013" name="Genome Biol. Evol.">
        <title>Genome sequencing of Giardia lamblia genotypes A2 and B isolates (DH and GS) and comparative analysis with the genomes of genotypes A1 and E (WB and Pig).</title>
        <authorList>
            <person name="Adam R.D."/>
            <person name="Dahlstrom E.W."/>
            <person name="Martens C.A."/>
            <person name="Bruno D.P."/>
            <person name="Barbian K.D."/>
            <person name="Ricklefs S.M."/>
            <person name="Hernandez M.M."/>
            <person name="Narla N.P."/>
            <person name="Patel R.B."/>
            <person name="Porcella S.F."/>
            <person name="Nash T.E."/>
        </authorList>
    </citation>
    <scope>NUCLEOTIDE SEQUENCE [LARGE SCALE GENOMIC DNA]</scope>
    <source>
        <strain evidence="3 4">DH</strain>
    </source>
</reference>
<evidence type="ECO:0000313" key="3">
    <source>
        <dbReference type="EMBL" id="ESU38003.1"/>
    </source>
</evidence>
<feature type="compositionally biased region" description="Polar residues" evidence="2">
    <location>
        <begin position="989"/>
        <end position="1021"/>
    </location>
</feature>
<evidence type="ECO:0000256" key="2">
    <source>
        <dbReference type="SAM" id="MobiDB-lite"/>
    </source>
</evidence>
<feature type="compositionally biased region" description="Low complexity" evidence="2">
    <location>
        <begin position="645"/>
        <end position="659"/>
    </location>
</feature>
<evidence type="ECO:0000313" key="4">
    <source>
        <dbReference type="Proteomes" id="UP000018320"/>
    </source>
</evidence>
<dbReference type="VEuPathDB" id="GiardiaDB:GL50803_008982"/>
<feature type="region of interest" description="Disordered" evidence="2">
    <location>
        <begin position="989"/>
        <end position="1073"/>
    </location>
</feature>
<feature type="compositionally biased region" description="Low complexity" evidence="2">
    <location>
        <begin position="256"/>
        <end position="271"/>
    </location>
</feature>
<dbReference type="Proteomes" id="UP000018320">
    <property type="component" value="Unassembled WGS sequence"/>
</dbReference>
<accession>V6TGE0</accession>
<dbReference type="VEuPathDB" id="GiardiaDB:GL50581_2145"/>
<protein>
    <recommendedName>
        <fullName evidence="5">Hemagglutinin protein-like protein</fullName>
    </recommendedName>
</protein>
<feature type="coiled-coil region" evidence="1">
    <location>
        <begin position="1561"/>
        <end position="1588"/>
    </location>
</feature>
<name>V6TGE0_GIAIN</name>
<feature type="compositionally biased region" description="Polar residues" evidence="2">
    <location>
        <begin position="600"/>
        <end position="639"/>
    </location>
</feature>
<feature type="compositionally biased region" description="Polar residues" evidence="2">
    <location>
        <begin position="1058"/>
        <end position="1072"/>
    </location>
</feature>
<feature type="region of interest" description="Disordered" evidence="2">
    <location>
        <begin position="250"/>
        <end position="279"/>
    </location>
</feature>
<dbReference type="PANTHER" id="PTHR42180:SF4">
    <property type="entry name" value="CALPONIN-HOMOLOGY (CH) DOMAIN-CONTAINING PROTEIN"/>
    <property type="match status" value="1"/>
</dbReference>
<organism evidence="3 4">
    <name type="scientific">Giardia intestinalis</name>
    <name type="common">Giardia lamblia</name>
    <dbReference type="NCBI Taxonomy" id="5741"/>
    <lineage>
        <taxon>Eukaryota</taxon>
        <taxon>Metamonada</taxon>
        <taxon>Diplomonadida</taxon>
        <taxon>Hexamitidae</taxon>
        <taxon>Giardiinae</taxon>
        <taxon>Giardia</taxon>
    </lineage>
</organism>